<dbReference type="InterPro" id="IPR036291">
    <property type="entry name" value="NAD(P)-bd_dom_sf"/>
</dbReference>
<dbReference type="SMART" id="SM00829">
    <property type="entry name" value="PKS_ER"/>
    <property type="match status" value="1"/>
</dbReference>
<dbReference type="Gene3D" id="3.90.180.10">
    <property type="entry name" value="Medium-chain alcohol dehydrogenases, catalytic domain"/>
    <property type="match status" value="1"/>
</dbReference>
<dbReference type="AlphaFoldDB" id="A0A0G4GVU8"/>
<organism evidence="2">
    <name type="scientific">Chromera velia CCMP2878</name>
    <dbReference type="NCBI Taxonomy" id="1169474"/>
    <lineage>
        <taxon>Eukaryota</taxon>
        <taxon>Sar</taxon>
        <taxon>Alveolata</taxon>
        <taxon>Colpodellida</taxon>
        <taxon>Chromeraceae</taxon>
        <taxon>Chromera</taxon>
    </lineage>
</organism>
<dbReference type="VEuPathDB" id="CryptoDB:Cvel_23603"/>
<dbReference type="SUPFAM" id="SSF50129">
    <property type="entry name" value="GroES-like"/>
    <property type="match status" value="1"/>
</dbReference>
<dbReference type="PhylomeDB" id="A0A0G4GVU8"/>
<dbReference type="CDD" id="cd08267">
    <property type="entry name" value="MDR1"/>
    <property type="match status" value="1"/>
</dbReference>
<evidence type="ECO:0000313" key="2">
    <source>
        <dbReference type="EMBL" id="CEM35083.1"/>
    </source>
</evidence>
<dbReference type="EMBL" id="CDMZ01001604">
    <property type="protein sequence ID" value="CEM35083.1"/>
    <property type="molecule type" value="Genomic_DNA"/>
</dbReference>
<protein>
    <recommendedName>
        <fullName evidence="1">Enoyl reductase (ER) domain-containing protein</fullName>
    </recommendedName>
</protein>
<dbReference type="GO" id="GO:0016491">
    <property type="term" value="F:oxidoreductase activity"/>
    <property type="evidence" value="ECO:0007669"/>
    <property type="project" value="InterPro"/>
</dbReference>
<dbReference type="Pfam" id="PF08240">
    <property type="entry name" value="ADH_N"/>
    <property type="match status" value="1"/>
</dbReference>
<evidence type="ECO:0000259" key="1">
    <source>
        <dbReference type="SMART" id="SM00829"/>
    </source>
</evidence>
<name>A0A0G4GVU8_9ALVE</name>
<accession>A0A0G4GVU8</accession>
<dbReference type="InterPro" id="IPR011032">
    <property type="entry name" value="GroES-like_sf"/>
</dbReference>
<gene>
    <name evidence="2" type="ORF">Cvel_23603</name>
</gene>
<dbReference type="InterPro" id="IPR052733">
    <property type="entry name" value="Chloroplast_QOR"/>
</dbReference>
<sequence length="328" mass="35618">MKAFIYSSKSFFSKTEFAFVDDLKVPSPTRKGDLLVKVSGVTINPIDYKLCGFPFVSTYLRGRPVAMDFCGTVVSTFEGSRFKRGDQVFGSTFSGTLAEYTLASEDKVALKPEKLSPEATAGLVCAGLTSYQSLFTTGGLQAGQNVTIIGGSGGCGSLAIQMAKAAGAGKISTVCSSRNVQMVKDLGADVVVTYDTQPEGWALSSFIDPKSQHLVYDTVTSPDDFNYEPLARPVLQDQALYVGINSPNAIDWIRAVTRMPRTSHRLVMMDANSKDLEQLAKWADEGKLTVPVEETLTFSEDACRSAFEKLKSRRTKGKICIVMPENDQ</sequence>
<dbReference type="Pfam" id="PF13602">
    <property type="entry name" value="ADH_zinc_N_2"/>
    <property type="match status" value="1"/>
</dbReference>
<dbReference type="SUPFAM" id="SSF51735">
    <property type="entry name" value="NAD(P)-binding Rossmann-fold domains"/>
    <property type="match status" value="1"/>
</dbReference>
<dbReference type="PANTHER" id="PTHR44013:SF1">
    <property type="entry name" value="ZINC-TYPE ALCOHOL DEHYDROGENASE-LIKE PROTEIN C16A3.02C"/>
    <property type="match status" value="1"/>
</dbReference>
<dbReference type="PANTHER" id="PTHR44013">
    <property type="entry name" value="ZINC-TYPE ALCOHOL DEHYDROGENASE-LIKE PROTEIN C16A3.02C"/>
    <property type="match status" value="1"/>
</dbReference>
<dbReference type="InterPro" id="IPR020843">
    <property type="entry name" value="ER"/>
</dbReference>
<reference evidence="2" key="1">
    <citation type="submission" date="2014-11" db="EMBL/GenBank/DDBJ databases">
        <authorList>
            <person name="Otto D Thomas"/>
            <person name="Naeem Raeece"/>
        </authorList>
    </citation>
    <scope>NUCLEOTIDE SEQUENCE</scope>
</reference>
<proteinExistence type="predicted"/>
<feature type="domain" description="Enoyl reductase (ER)" evidence="1">
    <location>
        <begin position="10"/>
        <end position="321"/>
    </location>
</feature>
<dbReference type="Gene3D" id="3.40.50.720">
    <property type="entry name" value="NAD(P)-binding Rossmann-like Domain"/>
    <property type="match status" value="1"/>
</dbReference>
<dbReference type="InterPro" id="IPR013154">
    <property type="entry name" value="ADH-like_N"/>
</dbReference>